<keyword evidence="3" id="KW-1185">Reference proteome</keyword>
<gene>
    <name evidence="2" type="ORF">LEMA_P035650.1</name>
</gene>
<accession>E4ZRP4</accession>
<dbReference type="RefSeq" id="XP_003837331.1">
    <property type="nucleotide sequence ID" value="XM_003837283.1"/>
</dbReference>
<proteinExistence type="predicted"/>
<reference evidence="3" key="1">
    <citation type="journal article" date="2011" name="Nat. Commun.">
        <title>Effector diversification within compartments of the Leptosphaeria maculans genome affected by Repeat-Induced Point mutations.</title>
        <authorList>
            <person name="Rouxel T."/>
            <person name="Grandaubert J."/>
            <person name="Hane J.K."/>
            <person name="Hoede C."/>
            <person name="van de Wouw A.P."/>
            <person name="Couloux A."/>
            <person name="Dominguez V."/>
            <person name="Anthouard V."/>
            <person name="Bally P."/>
            <person name="Bourras S."/>
            <person name="Cozijnsen A.J."/>
            <person name="Ciuffetti L.M."/>
            <person name="Degrave A."/>
            <person name="Dilmaghani A."/>
            <person name="Duret L."/>
            <person name="Fudal I."/>
            <person name="Goodwin S.B."/>
            <person name="Gout L."/>
            <person name="Glaser N."/>
            <person name="Linglin J."/>
            <person name="Kema G.H.J."/>
            <person name="Lapalu N."/>
            <person name="Lawrence C.B."/>
            <person name="May K."/>
            <person name="Meyer M."/>
            <person name="Ollivier B."/>
            <person name="Poulain J."/>
            <person name="Schoch C.L."/>
            <person name="Simon A."/>
            <person name="Spatafora J.W."/>
            <person name="Stachowiak A."/>
            <person name="Turgeon B.G."/>
            <person name="Tyler B.M."/>
            <person name="Vincent D."/>
            <person name="Weissenbach J."/>
            <person name="Amselem J."/>
            <person name="Quesneville H."/>
            <person name="Oliver R.P."/>
            <person name="Wincker P."/>
            <person name="Balesdent M.-H."/>
            <person name="Howlett B.J."/>
        </authorList>
    </citation>
    <scope>NUCLEOTIDE SEQUENCE [LARGE SCALE GENOMIC DNA]</scope>
    <source>
        <strain evidence="3">JN3 / isolate v23.1.3 / race Av1-4-5-6-7-8</strain>
    </source>
</reference>
<evidence type="ECO:0000256" key="1">
    <source>
        <dbReference type="SAM" id="MobiDB-lite"/>
    </source>
</evidence>
<dbReference type="VEuPathDB" id="FungiDB:LEMA_P035650.1"/>
<evidence type="ECO:0000313" key="3">
    <source>
        <dbReference type="Proteomes" id="UP000002668"/>
    </source>
</evidence>
<name>E4ZRP4_LEPMJ</name>
<dbReference type="HOGENOM" id="CLU_717786_0_0_1"/>
<dbReference type="InParanoid" id="E4ZRP4"/>
<dbReference type="GeneID" id="13284437"/>
<feature type="compositionally biased region" description="Basic and acidic residues" evidence="1">
    <location>
        <begin position="28"/>
        <end position="38"/>
    </location>
</feature>
<dbReference type="EMBL" id="FP929116">
    <property type="protein sequence ID" value="CBX93891.1"/>
    <property type="molecule type" value="Genomic_DNA"/>
</dbReference>
<dbReference type="AlphaFoldDB" id="E4ZRP4"/>
<dbReference type="eggNOG" id="ENOG502T22I">
    <property type="taxonomic scope" value="Eukaryota"/>
</dbReference>
<sequence>MATVVRPRPPRQHDCGTASETSAQPVPVRHEYGNRQDTKSSTVTKRKRQPNSDVARAYKKIRSDSPSTGRSVCPLLRVVQQYGLLLSIVLNLSPEDLLALALSAKALHEAIAPRLRSLQNLLERMPCPGRGIQIRERRHQISGNPDSCLGTQYVVCASTSTSQSVETRPCVQCRVNTCDECRIHCVYQSIYEAPVEEDELPNFSGFVMLDAPEVPILSPNHLNAHGAPWQDPSQQKVAPYHDSGFIDLPFDEQEYGPPECVESILSVDLGEDSLALSVPSNVSSPSPVLRAFHNTALQRRRWFCRDCLPQQAITRKRNGAQDDSCHCTLQSRFLDRWLCLRCYEKEEDAIANRFPANKTSCGCGCRFGRAMCTWCWGEIRGPDGQ</sequence>
<dbReference type="Proteomes" id="UP000002668">
    <property type="component" value="Genome"/>
</dbReference>
<dbReference type="OMA" id="CRIHCVY"/>
<feature type="region of interest" description="Disordered" evidence="1">
    <location>
        <begin position="1"/>
        <end position="53"/>
    </location>
</feature>
<organism evidence="3">
    <name type="scientific">Leptosphaeria maculans (strain JN3 / isolate v23.1.3 / race Av1-4-5-6-7-8)</name>
    <name type="common">Blackleg fungus</name>
    <name type="synonym">Phoma lingam</name>
    <dbReference type="NCBI Taxonomy" id="985895"/>
    <lineage>
        <taxon>Eukaryota</taxon>
        <taxon>Fungi</taxon>
        <taxon>Dikarya</taxon>
        <taxon>Ascomycota</taxon>
        <taxon>Pezizomycotina</taxon>
        <taxon>Dothideomycetes</taxon>
        <taxon>Pleosporomycetidae</taxon>
        <taxon>Pleosporales</taxon>
        <taxon>Pleosporineae</taxon>
        <taxon>Leptosphaeriaceae</taxon>
        <taxon>Plenodomus</taxon>
        <taxon>Plenodomus lingam/Leptosphaeria maculans species complex</taxon>
    </lineage>
</organism>
<dbReference type="OrthoDB" id="3775616at2759"/>
<protein>
    <submittedName>
        <fullName evidence="2">Predicted protein</fullName>
    </submittedName>
</protein>
<evidence type="ECO:0000313" key="2">
    <source>
        <dbReference type="EMBL" id="CBX93891.1"/>
    </source>
</evidence>